<accession>W1IRX0</accession>
<protein>
    <submittedName>
        <fullName evidence="1">Uncharacterized protein</fullName>
    </submittedName>
</protein>
<keyword evidence="2" id="KW-1185">Reference proteome</keyword>
<reference evidence="1" key="1">
    <citation type="submission" date="2013-11" db="EMBL/GenBank/DDBJ databases">
        <title>Draft genome sequence and annotation of the entomopathogenic bacteria, Xenorhabdus cabanillasi strain JM26 and Xenorhabdus szentirmai strain DSM 16338.</title>
        <authorList>
            <person name="Gualtieri M."/>
            <person name="Ogier J.C."/>
            <person name="Pages S."/>
            <person name="Givaudan A."/>
            <person name="Gaudriault S."/>
        </authorList>
    </citation>
    <scope>NUCLEOTIDE SEQUENCE [LARGE SCALE GENOMIC DNA]</scope>
    <source>
        <strain evidence="1">DSM 16338</strain>
    </source>
</reference>
<dbReference type="RefSeq" id="WP_038233536.1">
    <property type="nucleotide sequence ID" value="NZ_CAWLWS010000001.1"/>
</dbReference>
<sequence length="237" mass="27691">MSDKDITIVTLKVDSKEIKFEIPSYICELISIEENNFIPLQSHYSESLEKILRTFIPDSIRPATKKQVDFMRSIAETLNITISEKQLKNSTAARKFISQYIDEFNNKKDEEKIAEINNSKHHKERLKRQMSYYTSIAKTYVLSFGIKELSDAGIGAEEISEITGLNPSAIKRSLEKLNNLLNRKKDDEQSYILRIAYYMHKNDEYADIDNITDDLLEQLIVMTIKNKDDKKDWFYKL</sequence>
<dbReference type="GeneID" id="97123710"/>
<gene>
    <name evidence="1" type="ORF">XSR1_10058</name>
</gene>
<dbReference type="Proteomes" id="UP000019202">
    <property type="component" value="Unassembled WGS sequence"/>
</dbReference>
<proteinExistence type="predicted"/>
<evidence type="ECO:0000313" key="1">
    <source>
        <dbReference type="EMBL" id="CDL80578.1"/>
    </source>
</evidence>
<name>W1IRX0_9GAMM</name>
<dbReference type="EMBL" id="CBXF010000001">
    <property type="protein sequence ID" value="CDL80578.1"/>
    <property type="molecule type" value="Genomic_DNA"/>
</dbReference>
<dbReference type="AlphaFoldDB" id="W1IRX0"/>
<evidence type="ECO:0000313" key="2">
    <source>
        <dbReference type="Proteomes" id="UP000019202"/>
    </source>
</evidence>
<dbReference type="STRING" id="1427518.XSR1_10058"/>
<organism evidence="1 2">
    <name type="scientific">Xenorhabdus szentirmaii DSM 16338</name>
    <dbReference type="NCBI Taxonomy" id="1427518"/>
    <lineage>
        <taxon>Bacteria</taxon>
        <taxon>Pseudomonadati</taxon>
        <taxon>Pseudomonadota</taxon>
        <taxon>Gammaproteobacteria</taxon>
        <taxon>Enterobacterales</taxon>
        <taxon>Morganellaceae</taxon>
        <taxon>Xenorhabdus</taxon>
    </lineage>
</organism>
<comment type="caution">
    <text evidence="1">The sequence shown here is derived from an EMBL/GenBank/DDBJ whole genome shotgun (WGS) entry which is preliminary data.</text>
</comment>